<organism evidence="2 3">
    <name type="scientific">Ceratodon purpureus</name>
    <name type="common">Fire moss</name>
    <name type="synonym">Dicranum purpureum</name>
    <dbReference type="NCBI Taxonomy" id="3225"/>
    <lineage>
        <taxon>Eukaryota</taxon>
        <taxon>Viridiplantae</taxon>
        <taxon>Streptophyta</taxon>
        <taxon>Embryophyta</taxon>
        <taxon>Bryophyta</taxon>
        <taxon>Bryophytina</taxon>
        <taxon>Bryopsida</taxon>
        <taxon>Dicranidae</taxon>
        <taxon>Pseudoditrichales</taxon>
        <taxon>Ditrichaceae</taxon>
        <taxon>Ceratodon</taxon>
    </lineage>
</organism>
<gene>
    <name evidence="2" type="ORF">KC19_3G180000</name>
</gene>
<feature type="chain" id="PRO_5035894079" evidence="1">
    <location>
        <begin position="27"/>
        <end position="54"/>
    </location>
</feature>
<sequence>MPVTVCRSWALAVRLFSHCFTAAVQSTNCAYDYGLGVVYYTRQFLVGYSSMMLV</sequence>
<accession>A0A8T0IME5</accession>
<evidence type="ECO:0000313" key="2">
    <source>
        <dbReference type="EMBL" id="KAG0584031.1"/>
    </source>
</evidence>
<dbReference type="EMBL" id="CM026423">
    <property type="protein sequence ID" value="KAG0584031.1"/>
    <property type="molecule type" value="Genomic_DNA"/>
</dbReference>
<feature type="signal peptide" evidence="1">
    <location>
        <begin position="1"/>
        <end position="26"/>
    </location>
</feature>
<keyword evidence="1" id="KW-0732">Signal</keyword>
<dbReference type="Proteomes" id="UP000822688">
    <property type="component" value="Chromosome 3"/>
</dbReference>
<comment type="caution">
    <text evidence="2">The sequence shown here is derived from an EMBL/GenBank/DDBJ whole genome shotgun (WGS) entry which is preliminary data.</text>
</comment>
<dbReference type="AlphaFoldDB" id="A0A8T0IME5"/>
<evidence type="ECO:0000313" key="3">
    <source>
        <dbReference type="Proteomes" id="UP000822688"/>
    </source>
</evidence>
<protein>
    <submittedName>
        <fullName evidence="2">Uncharacterized protein</fullName>
    </submittedName>
</protein>
<name>A0A8T0IME5_CERPU</name>
<keyword evidence="3" id="KW-1185">Reference proteome</keyword>
<evidence type="ECO:0000256" key="1">
    <source>
        <dbReference type="SAM" id="SignalP"/>
    </source>
</evidence>
<proteinExistence type="predicted"/>
<reference evidence="2" key="1">
    <citation type="submission" date="2020-06" db="EMBL/GenBank/DDBJ databases">
        <title>WGS assembly of Ceratodon purpureus strain R40.</title>
        <authorList>
            <person name="Carey S.B."/>
            <person name="Jenkins J."/>
            <person name="Shu S."/>
            <person name="Lovell J.T."/>
            <person name="Sreedasyam A."/>
            <person name="Maumus F."/>
            <person name="Tiley G.P."/>
            <person name="Fernandez-Pozo N."/>
            <person name="Barry K."/>
            <person name="Chen C."/>
            <person name="Wang M."/>
            <person name="Lipzen A."/>
            <person name="Daum C."/>
            <person name="Saski C.A."/>
            <person name="Payton A.C."/>
            <person name="Mcbreen J.C."/>
            <person name="Conrad R.E."/>
            <person name="Kollar L.M."/>
            <person name="Olsson S."/>
            <person name="Huttunen S."/>
            <person name="Landis J.B."/>
            <person name="Wickett N.J."/>
            <person name="Johnson M.G."/>
            <person name="Rensing S.A."/>
            <person name="Grimwood J."/>
            <person name="Schmutz J."/>
            <person name="Mcdaniel S.F."/>
        </authorList>
    </citation>
    <scope>NUCLEOTIDE SEQUENCE</scope>
    <source>
        <strain evidence="2">R40</strain>
    </source>
</reference>